<comment type="caution">
    <text evidence="2">The sequence shown here is derived from an EMBL/GenBank/DDBJ whole genome shotgun (WGS) entry which is preliminary data.</text>
</comment>
<name>A0ABU6IIV9_9ACTN</name>
<keyword evidence="1" id="KW-0143">Chaperone</keyword>
<dbReference type="InterPro" id="IPR050289">
    <property type="entry name" value="TorD/DmsD_chaperones"/>
</dbReference>
<dbReference type="EMBL" id="JAYMFF010000014">
    <property type="protein sequence ID" value="MEC4176349.1"/>
    <property type="molecule type" value="Genomic_DNA"/>
</dbReference>
<dbReference type="PANTHER" id="PTHR34227">
    <property type="entry name" value="CHAPERONE PROTEIN YCDY"/>
    <property type="match status" value="1"/>
</dbReference>
<accession>A0ABU6IIV9</accession>
<reference evidence="2 3" key="1">
    <citation type="submission" date="2024-01" db="EMBL/GenBank/DDBJ databases">
        <title>novel species in genus Adlercreutzia.</title>
        <authorList>
            <person name="Liu X."/>
        </authorList>
    </citation>
    <scope>NUCLEOTIDE SEQUENCE [LARGE SCALE GENOMIC DNA]</scope>
    <source>
        <strain evidence="2 3">R7</strain>
    </source>
</reference>
<dbReference type="Proteomes" id="UP001349994">
    <property type="component" value="Unassembled WGS sequence"/>
</dbReference>
<dbReference type="InterPro" id="IPR036411">
    <property type="entry name" value="TorD-like_sf"/>
</dbReference>
<dbReference type="PANTHER" id="PTHR34227:SF1">
    <property type="entry name" value="DIMETHYL SULFOXIDE REDUCTASE CHAPERONE-RELATED"/>
    <property type="match status" value="1"/>
</dbReference>
<protein>
    <submittedName>
        <fullName evidence="2">Molecular chaperone TorD family protein</fullName>
    </submittedName>
</protein>
<organism evidence="2 3">
    <name type="scientific">Adlercreutzia wanghongyangiae</name>
    <dbReference type="NCBI Taxonomy" id="3111451"/>
    <lineage>
        <taxon>Bacteria</taxon>
        <taxon>Bacillati</taxon>
        <taxon>Actinomycetota</taxon>
        <taxon>Coriobacteriia</taxon>
        <taxon>Eggerthellales</taxon>
        <taxon>Eggerthellaceae</taxon>
        <taxon>Adlercreutzia</taxon>
    </lineage>
</organism>
<evidence type="ECO:0000313" key="3">
    <source>
        <dbReference type="Proteomes" id="UP001349994"/>
    </source>
</evidence>
<dbReference type="Gene3D" id="1.10.3480.10">
    <property type="entry name" value="TorD-like"/>
    <property type="match status" value="1"/>
</dbReference>
<sequence>MNEDMLAARHYLYRTFQCLLGNDPRSDGRAELDAELVEEACAIAGTDGAKLARLLGETYGSKARREQLASEYAATLVGPGALPSPPWESAQLSSDGGLFTPVTLTVRNAYRAQGLLPQQYPSVADDHIALECGFLAELAGRTLSACKAHDAERCTEALEASRSFIKAHPLRWAPCFAEKLSSEKAPFYRTVAESLVDFLKVDASWLDERALSRAAA</sequence>
<evidence type="ECO:0000256" key="1">
    <source>
        <dbReference type="ARBA" id="ARBA00023186"/>
    </source>
</evidence>
<gene>
    <name evidence="2" type="ORF">VIN30_07785</name>
</gene>
<dbReference type="InterPro" id="IPR020945">
    <property type="entry name" value="DMSO/NO3_reduct_chaperone"/>
</dbReference>
<proteinExistence type="predicted"/>
<keyword evidence="3" id="KW-1185">Reference proteome</keyword>
<dbReference type="Pfam" id="PF02613">
    <property type="entry name" value="Nitrate_red_del"/>
    <property type="match status" value="1"/>
</dbReference>
<dbReference type="RefSeq" id="WP_338210614.1">
    <property type="nucleotide sequence ID" value="NZ_JAYMFF010000014.1"/>
</dbReference>
<evidence type="ECO:0000313" key="2">
    <source>
        <dbReference type="EMBL" id="MEC4176349.1"/>
    </source>
</evidence>
<dbReference type="SUPFAM" id="SSF89155">
    <property type="entry name" value="TorD-like"/>
    <property type="match status" value="1"/>
</dbReference>